<dbReference type="PANTHER" id="PTHR11616:SF321">
    <property type="entry name" value="SODIUM-DEPENDENT NUTRIENT AMINO ACID TRANSPORTER 1-RELATED"/>
    <property type="match status" value="1"/>
</dbReference>
<sequence>MENSTILESDVNEFGSKENDTSEQKVSSDNGLQGNIGSLSLITDPMKNGIGGQDNPVFTDTEAPDNTGSLSLISDPIKNGIKGEDNPGFNLNGDGPRDVSTPFTLVRETMADDKEILQRGNWGGKLEFILTCVGYAVGLGNVWRFPYLAFKNGGGAFLIPYWIIQLFVGMPLFFLELCFGQFASLGPLAIWKISPVFKGIGIASVCVSAFIGLYYNVIIGYCFYYFFASMSDPLPWAEELSVNATNTTGSSNMTGINVTMSKSERYFYESLLAMSDGLEFFGNVKWELALCLLLAWVVVMAVLSKGIKSLGKVVYFTAIFPYFLLTALLVRGATLEGASDGIYYYLTPNWDRLTDSNVWSDAATQVFFSLSACSGGLVLMASFNKFDNFCLRDALIVPLIDCLTSFFSGFVIFTVLGAMAKAKGVEVADVATGGTGLAFIVYPEAISQMPAPTVWAILFFFMMLIIGFSSQFSIMETVISSIIDEFPEVLRKNWNNSTLFRLAICITFYLLALPMTTNGGIYLLEVLDSSVSGFPLLFVGLFECIALCYVYGYNRLASDIEMMLGKKPWFYWRACWCFITPSILFAVVIFKSYQYTPLTFGDYNYPDWGIALWWVVCMIPILAIPGWATYRCIAVGVKAFPGEFRPSPEWGPASAENRTGRYAQQVPTEKNGVPSFNKANYEPKRWDKDIERHASYGNLKNVRSPHVNRDEAAYKTERWDKDMDRNLSYVNLRDTRSPHVHRNDAAYETKRWDKELDRNLSYVNIQDARSPQGKEEVCDEVQEKKYPESTKL</sequence>
<dbReference type="InterPro" id="IPR000175">
    <property type="entry name" value="Na/ntran_symport"/>
</dbReference>
<evidence type="ECO:0000256" key="3">
    <source>
        <dbReference type="ARBA" id="ARBA00022448"/>
    </source>
</evidence>
<gene>
    <name evidence="13" type="primary">LOC111099103</name>
</gene>
<feature type="transmembrane region" description="Helical" evidence="11">
    <location>
        <begin position="128"/>
        <end position="147"/>
    </location>
</feature>
<feature type="transmembrane region" description="Helical" evidence="11">
    <location>
        <begin position="454"/>
        <end position="479"/>
    </location>
</feature>
<evidence type="ECO:0000256" key="6">
    <source>
        <dbReference type="ARBA" id="ARBA00023136"/>
    </source>
</evidence>
<evidence type="ECO:0000256" key="11">
    <source>
        <dbReference type="SAM" id="Phobius"/>
    </source>
</evidence>
<dbReference type="OrthoDB" id="6581954at2759"/>
<feature type="compositionally biased region" description="Basic and acidic residues" evidence="10">
    <location>
        <begin position="772"/>
        <end position="792"/>
    </location>
</feature>
<reference evidence="13" key="1">
    <citation type="submission" date="2025-08" db="UniProtKB">
        <authorList>
            <consortium name="RefSeq"/>
        </authorList>
    </citation>
    <scope>IDENTIFICATION</scope>
    <source>
        <tissue evidence="13">Whole sample</tissue>
    </source>
</reference>
<keyword evidence="8" id="KW-0915">Sodium</keyword>
<dbReference type="RefSeq" id="XP_022286176.1">
    <property type="nucleotide sequence ID" value="XM_022430468.1"/>
</dbReference>
<proteinExistence type="inferred from homology"/>
<dbReference type="GeneID" id="111099103"/>
<feature type="binding site" evidence="8">
    <location>
        <position position="141"/>
    </location>
    <ligand>
        <name>Na(+)</name>
        <dbReference type="ChEBI" id="CHEBI:29101"/>
        <label>1</label>
    </ligand>
</feature>
<dbReference type="InterPro" id="IPR037272">
    <property type="entry name" value="SNS_sf"/>
</dbReference>
<evidence type="ECO:0000256" key="1">
    <source>
        <dbReference type="ARBA" id="ARBA00004141"/>
    </source>
</evidence>
<comment type="subcellular location">
    <subcellularLocation>
        <location evidence="1">Membrane</location>
        <topology evidence="1">Multi-pass membrane protein</topology>
    </subcellularLocation>
</comment>
<dbReference type="Pfam" id="PF00209">
    <property type="entry name" value="SNF"/>
    <property type="match status" value="1"/>
</dbReference>
<evidence type="ECO:0000256" key="7">
    <source>
        <dbReference type="ARBA" id="ARBA00023180"/>
    </source>
</evidence>
<evidence type="ECO:0000256" key="4">
    <source>
        <dbReference type="ARBA" id="ARBA00022692"/>
    </source>
</evidence>
<evidence type="ECO:0000313" key="13">
    <source>
        <dbReference type="RefSeq" id="XP_022286176.1"/>
    </source>
</evidence>
<feature type="binding site" evidence="8">
    <location>
        <position position="369"/>
    </location>
    <ligand>
        <name>Na(+)</name>
        <dbReference type="ChEBI" id="CHEBI:29101"/>
        <label>1</label>
    </ligand>
</feature>
<evidence type="ECO:0000256" key="8">
    <source>
        <dbReference type="PIRSR" id="PIRSR600175-1"/>
    </source>
</evidence>
<dbReference type="GO" id="GO:0089718">
    <property type="term" value="P:amino acid import across plasma membrane"/>
    <property type="evidence" value="ECO:0007669"/>
    <property type="project" value="TreeGrafter"/>
</dbReference>
<feature type="binding site" evidence="8">
    <location>
        <position position="134"/>
    </location>
    <ligand>
        <name>Na(+)</name>
        <dbReference type="ChEBI" id="CHEBI:29101"/>
        <label>1</label>
    </ligand>
</feature>
<feature type="transmembrane region" description="Helical" evidence="11">
    <location>
        <begin position="362"/>
        <end position="383"/>
    </location>
</feature>
<dbReference type="PROSITE" id="PS00610">
    <property type="entry name" value="NA_NEUROTRAN_SYMP_1"/>
    <property type="match status" value="1"/>
</dbReference>
<dbReference type="Proteomes" id="UP000694844">
    <property type="component" value="Chromosome 5"/>
</dbReference>
<dbReference type="AlphaFoldDB" id="A0A8B8A3V0"/>
<evidence type="ECO:0000256" key="9">
    <source>
        <dbReference type="RuleBase" id="RU003732"/>
    </source>
</evidence>
<evidence type="ECO:0000313" key="12">
    <source>
        <dbReference type="Proteomes" id="UP000694844"/>
    </source>
</evidence>
<keyword evidence="3 9" id="KW-0813">Transport</keyword>
<comment type="similarity">
    <text evidence="2 9">Belongs to the sodium:neurotransmitter symporter (SNF) (TC 2.A.22) family.</text>
</comment>
<feature type="compositionally biased region" description="Polar residues" evidence="10">
    <location>
        <begin position="24"/>
        <end position="38"/>
    </location>
</feature>
<keyword evidence="4 9" id="KW-0812">Transmembrane</keyword>
<feature type="region of interest" description="Disordered" evidence="10">
    <location>
        <begin position="1"/>
        <end position="38"/>
    </location>
</feature>
<keyword evidence="6 11" id="KW-0472">Membrane</keyword>
<evidence type="ECO:0000256" key="2">
    <source>
        <dbReference type="ARBA" id="ARBA00006459"/>
    </source>
</evidence>
<feature type="transmembrane region" description="Helical" evidence="11">
    <location>
        <begin position="610"/>
        <end position="630"/>
    </location>
</feature>
<dbReference type="GO" id="GO:0046872">
    <property type="term" value="F:metal ion binding"/>
    <property type="evidence" value="ECO:0007669"/>
    <property type="project" value="UniProtKB-KW"/>
</dbReference>
<dbReference type="GO" id="GO:0005283">
    <property type="term" value="F:amino acid:sodium symporter activity"/>
    <property type="evidence" value="ECO:0007669"/>
    <property type="project" value="TreeGrafter"/>
</dbReference>
<feature type="binding site" evidence="8">
    <location>
        <position position="137"/>
    </location>
    <ligand>
        <name>Na(+)</name>
        <dbReference type="ChEBI" id="CHEBI:29101"/>
        <label>1</label>
    </ligand>
</feature>
<dbReference type="PANTHER" id="PTHR11616">
    <property type="entry name" value="SODIUM/CHLORIDE DEPENDENT TRANSPORTER"/>
    <property type="match status" value="1"/>
</dbReference>
<feature type="transmembrane region" description="Helical" evidence="11">
    <location>
        <begin position="310"/>
        <end position="330"/>
    </location>
</feature>
<keyword evidence="7" id="KW-0325">Glycoprotein</keyword>
<feature type="binding site" evidence="8">
    <location>
        <position position="470"/>
    </location>
    <ligand>
        <name>Na(+)</name>
        <dbReference type="ChEBI" id="CHEBI:29101"/>
        <label>1</label>
    </ligand>
</feature>
<dbReference type="SUPFAM" id="SSF161070">
    <property type="entry name" value="SNF-like"/>
    <property type="match status" value="1"/>
</dbReference>
<evidence type="ECO:0000256" key="10">
    <source>
        <dbReference type="SAM" id="MobiDB-lite"/>
    </source>
</evidence>
<feature type="region of interest" description="Disordered" evidence="10">
    <location>
        <begin position="763"/>
        <end position="792"/>
    </location>
</feature>
<feature type="transmembrane region" description="Helical" evidence="11">
    <location>
        <begin position="499"/>
        <end position="524"/>
    </location>
</feature>
<protein>
    <recommendedName>
        <fullName evidence="9">Transporter</fullName>
    </recommendedName>
</protein>
<feature type="transmembrane region" description="Helical" evidence="11">
    <location>
        <begin position="284"/>
        <end position="303"/>
    </location>
</feature>
<keyword evidence="5 11" id="KW-1133">Transmembrane helix</keyword>
<organism evidence="12 13">
    <name type="scientific">Crassostrea virginica</name>
    <name type="common">Eastern oyster</name>
    <dbReference type="NCBI Taxonomy" id="6565"/>
    <lineage>
        <taxon>Eukaryota</taxon>
        <taxon>Metazoa</taxon>
        <taxon>Spiralia</taxon>
        <taxon>Lophotrochozoa</taxon>
        <taxon>Mollusca</taxon>
        <taxon>Bivalvia</taxon>
        <taxon>Autobranchia</taxon>
        <taxon>Pteriomorphia</taxon>
        <taxon>Ostreida</taxon>
        <taxon>Ostreoidea</taxon>
        <taxon>Ostreidae</taxon>
        <taxon>Crassostrea</taxon>
    </lineage>
</organism>
<dbReference type="PRINTS" id="PR00176">
    <property type="entry name" value="NANEUSMPORT"/>
</dbReference>
<dbReference type="GO" id="GO:0005886">
    <property type="term" value="C:plasma membrane"/>
    <property type="evidence" value="ECO:0007669"/>
    <property type="project" value="TreeGrafter"/>
</dbReference>
<dbReference type="PROSITE" id="PS50267">
    <property type="entry name" value="NA_NEUROTRAN_SYMP_3"/>
    <property type="match status" value="1"/>
</dbReference>
<dbReference type="KEGG" id="cvn:111099103"/>
<name>A0A8B8A3V0_CRAVI</name>
<keyword evidence="12" id="KW-1185">Reference proteome</keyword>
<feature type="transmembrane region" description="Helical" evidence="11">
    <location>
        <begin position="159"/>
        <end position="179"/>
    </location>
</feature>
<keyword evidence="8" id="KW-0479">Metal-binding</keyword>
<feature type="transmembrane region" description="Helical" evidence="11">
    <location>
        <begin position="395"/>
        <end position="420"/>
    </location>
</feature>
<evidence type="ECO:0000256" key="5">
    <source>
        <dbReference type="ARBA" id="ARBA00022989"/>
    </source>
</evidence>
<feature type="transmembrane region" description="Helical" evidence="11">
    <location>
        <begin position="530"/>
        <end position="550"/>
    </location>
</feature>
<feature type="binding site" evidence="8">
    <location>
        <position position="136"/>
    </location>
    <ligand>
        <name>Na(+)</name>
        <dbReference type="ChEBI" id="CHEBI:29101"/>
        <label>1</label>
    </ligand>
</feature>
<feature type="transmembrane region" description="Helical" evidence="11">
    <location>
        <begin position="570"/>
        <end position="590"/>
    </location>
</feature>
<keyword evidence="9" id="KW-0769">Symport</keyword>
<accession>A0A8B8A3V0</accession>
<feature type="transmembrane region" description="Helical" evidence="11">
    <location>
        <begin position="200"/>
        <end position="227"/>
    </location>
</feature>